<dbReference type="Gene3D" id="3.20.20.60">
    <property type="entry name" value="Phosphoenolpyruvate-binding domains"/>
    <property type="match status" value="1"/>
</dbReference>
<dbReference type="NCBIfam" id="TIGR01417">
    <property type="entry name" value="PTS_I_fam"/>
    <property type="match status" value="1"/>
</dbReference>
<evidence type="ECO:0000256" key="6">
    <source>
        <dbReference type="ARBA" id="ARBA00022448"/>
    </source>
</evidence>
<dbReference type="SUPFAM" id="SSF47831">
    <property type="entry name" value="Enzyme I of the PEP:sugar phosphotransferase system HPr-binding (sub)domain"/>
    <property type="match status" value="1"/>
</dbReference>
<reference evidence="17" key="1">
    <citation type="journal article" date="2019" name="Int. J. Syst. Evol. Microbiol.">
        <title>The Global Catalogue of Microorganisms (GCM) 10K type strain sequencing project: providing services to taxonomists for standard genome sequencing and annotation.</title>
        <authorList>
            <consortium name="The Broad Institute Genomics Platform"/>
            <consortium name="The Broad Institute Genome Sequencing Center for Infectious Disease"/>
            <person name="Wu L."/>
            <person name="Ma J."/>
        </authorList>
    </citation>
    <scope>NUCLEOTIDE SEQUENCE [LARGE SCALE GENOMIC DNA]</scope>
    <source>
        <strain evidence="17">CGMCC 1.8957</strain>
    </source>
</reference>
<dbReference type="InterPro" id="IPR036637">
    <property type="entry name" value="Phosphohistidine_dom_sf"/>
</dbReference>
<dbReference type="PRINTS" id="PR01736">
    <property type="entry name" value="PHPHTRNFRASE"/>
</dbReference>
<dbReference type="PANTHER" id="PTHR46244:SF6">
    <property type="entry name" value="PHOSPHOENOLPYRUVATE-PROTEIN PHOSPHOTRANSFERASE"/>
    <property type="match status" value="1"/>
</dbReference>
<dbReference type="InterPro" id="IPR023151">
    <property type="entry name" value="PEP_util_CS"/>
</dbReference>
<dbReference type="InterPro" id="IPR000032">
    <property type="entry name" value="HPr-like"/>
</dbReference>
<keyword evidence="17" id="KW-1185">Reference proteome</keyword>
<proteinExistence type="inferred from homology"/>
<evidence type="ECO:0000256" key="2">
    <source>
        <dbReference type="ARBA" id="ARBA00001946"/>
    </source>
</evidence>
<dbReference type="SUPFAM" id="SSF51261">
    <property type="entry name" value="Duplicated hybrid motif"/>
    <property type="match status" value="1"/>
</dbReference>
<dbReference type="Pfam" id="PF00381">
    <property type="entry name" value="PTS-HPr"/>
    <property type="match status" value="1"/>
</dbReference>
<comment type="similarity">
    <text evidence="4">Belongs to the PEP-utilizing enzyme family.</text>
</comment>
<evidence type="ECO:0000256" key="4">
    <source>
        <dbReference type="ARBA" id="ARBA00007837"/>
    </source>
</evidence>
<organism evidence="16 17">
    <name type="scientific">Sphingomonas glacialis</name>
    <dbReference type="NCBI Taxonomy" id="658225"/>
    <lineage>
        <taxon>Bacteria</taxon>
        <taxon>Pseudomonadati</taxon>
        <taxon>Pseudomonadota</taxon>
        <taxon>Alphaproteobacteria</taxon>
        <taxon>Sphingomonadales</taxon>
        <taxon>Sphingomonadaceae</taxon>
        <taxon>Sphingomonas</taxon>
    </lineage>
</organism>
<comment type="subcellular location">
    <subcellularLocation>
        <location evidence="3">Cytoplasm</location>
    </subcellularLocation>
</comment>
<evidence type="ECO:0000256" key="3">
    <source>
        <dbReference type="ARBA" id="ARBA00004496"/>
    </source>
</evidence>
<evidence type="ECO:0000256" key="1">
    <source>
        <dbReference type="ARBA" id="ARBA00000683"/>
    </source>
</evidence>
<evidence type="ECO:0000256" key="9">
    <source>
        <dbReference type="ARBA" id="ARBA00022679"/>
    </source>
</evidence>
<keyword evidence="8" id="KW-0762">Sugar transport</keyword>
<dbReference type="Gene3D" id="2.70.70.10">
    <property type="entry name" value="Glucose Permease (Domain IIA)"/>
    <property type="match status" value="1"/>
</dbReference>
<evidence type="ECO:0000313" key="17">
    <source>
        <dbReference type="Proteomes" id="UP000652430"/>
    </source>
</evidence>
<evidence type="ECO:0000256" key="11">
    <source>
        <dbReference type="ARBA" id="ARBA00022723"/>
    </source>
</evidence>
<dbReference type="Pfam" id="PF00391">
    <property type="entry name" value="PEP-utilizers"/>
    <property type="match status" value="1"/>
</dbReference>
<dbReference type="PROSITE" id="PS00742">
    <property type="entry name" value="PEP_ENZYMES_2"/>
    <property type="match status" value="1"/>
</dbReference>
<comment type="catalytic activity">
    <reaction evidence="1">
        <text>L-histidyl-[protein] + phosphoenolpyruvate = N(pros)-phospho-L-histidyl-[protein] + pyruvate</text>
        <dbReference type="Rhea" id="RHEA:23880"/>
        <dbReference type="Rhea" id="RHEA-COMP:9745"/>
        <dbReference type="Rhea" id="RHEA-COMP:9746"/>
        <dbReference type="ChEBI" id="CHEBI:15361"/>
        <dbReference type="ChEBI" id="CHEBI:29979"/>
        <dbReference type="ChEBI" id="CHEBI:58702"/>
        <dbReference type="ChEBI" id="CHEBI:64837"/>
        <dbReference type="EC" id="2.7.3.9"/>
    </reaction>
</comment>
<evidence type="ECO:0000256" key="8">
    <source>
        <dbReference type="ARBA" id="ARBA00022597"/>
    </source>
</evidence>
<dbReference type="InterPro" id="IPR035895">
    <property type="entry name" value="HPr-like_sf"/>
</dbReference>
<dbReference type="InterPro" id="IPR036618">
    <property type="entry name" value="PtsI_HPr-bd_sf"/>
</dbReference>
<keyword evidence="9" id="KW-0808">Transferase</keyword>
<dbReference type="PRINTS" id="PR00107">
    <property type="entry name" value="PHOSPHOCPHPR"/>
</dbReference>
<evidence type="ECO:0000256" key="13">
    <source>
        <dbReference type="ARBA" id="ARBA00022842"/>
    </source>
</evidence>
<dbReference type="PROSITE" id="PS51350">
    <property type="entry name" value="PTS_HPR_DOM"/>
    <property type="match status" value="1"/>
</dbReference>
<dbReference type="Gene3D" id="1.10.274.10">
    <property type="entry name" value="PtsI, HPr-binding domain"/>
    <property type="match status" value="1"/>
</dbReference>
<dbReference type="NCBIfam" id="TIGR00830">
    <property type="entry name" value="PTBA"/>
    <property type="match status" value="1"/>
</dbReference>
<keyword evidence="12" id="KW-0418">Kinase</keyword>
<keyword evidence="6" id="KW-0813">Transport</keyword>
<evidence type="ECO:0000256" key="7">
    <source>
        <dbReference type="ARBA" id="ARBA00022490"/>
    </source>
</evidence>
<feature type="domain" description="HPr" evidence="15">
    <location>
        <begin position="166"/>
        <end position="253"/>
    </location>
</feature>
<comment type="cofactor">
    <cofactor evidence="2">
        <name>Mg(2+)</name>
        <dbReference type="ChEBI" id="CHEBI:18420"/>
    </cofactor>
</comment>
<protein>
    <recommendedName>
        <fullName evidence="5">phosphoenolpyruvate--protein phosphotransferase</fullName>
        <ecNumber evidence="5">2.7.3.9</ecNumber>
    </recommendedName>
</protein>
<dbReference type="PANTHER" id="PTHR46244">
    <property type="entry name" value="PHOSPHOENOLPYRUVATE-PROTEIN PHOSPHOTRANSFERASE"/>
    <property type="match status" value="1"/>
</dbReference>
<dbReference type="InterPro" id="IPR001127">
    <property type="entry name" value="PTS_EIIA_1_perm"/>
</dbReference>
<dbReference type="InterPro" id="IPR015813">
    <property type="entry name" value="Pyrv/PenolPyrv_kinase-like_dom"/>
</dbReference>
<evidence type="ECO:0000256" key="10">
    <source>
        <dbReference type="ARBA" id="ARBA00022683"/>
    </source>
</evidence>
<dbReference type="RefSeq" id="WP_189675223.1">
    <property type="nucleotide sequence ID" value="NZ_BNAQ01000001.1"/>
</dbReference>
<dbReference type="SUPFAM" id="SSF52009">
    <property type="entry name" value="Phosphohistidine domain"/>
    <property type="match status" value="1"/>
</dbReference>
<dbReference type="Pfam" id="PF02896">
    <property type="entry name" value="PEP-utilizers_C"/>
    <property type="match status" value="1"/>
</dbReference>
<dbReference type="Pfam" id="PF00358">
    <property type="entry name" value="PTS_EIIA_1"/>
    <property type="match status" value="1"/>
</dbReference>
<dbReference type="CDD" id="cd00367">
    <property type="entry name" value="PTS-HPr_like"/>
    <property type="match status" value="1"/>
</dbReference>
<evidence type="ECO:0000256" key="12">
    <source>
        <dbReference type="ARBA" id="ARBA00022777"/>
    </source>
</evidence>
<dbReference type="SUPFAM" id="SSF51621">
    <property type="entry name" value="Phosphoenolpyruvate/pyruvate domain"/>
    <property type="match status" value="1"/>
</dbReference>
<dbReference type="InterPro" id="IPR040442">
    <property type="entry name" value="Pyrv_kinase-like_dom_sf"/>
</dbReference>
<evidence type="ECO:0000313" key="16">
    <source>
        <dbReference type="EMBL" id="GHH10559.1"/>
    </source>
</evidence>
<keyword evidence="7" id="KW-0963">Cytoplasm</keyword>
<dbReference type="InterPro" id="IPR008731">
    <property type="entry name" value="PTS_EIN"/>
</dbReference>
<dbReference type="NCBIfam" id="TIGR01003">
    <property type="entry name" value="PTS_HPr_family"/>
    <property type="match status" value="1"/>
</dbReference>
<keyword evidence="10" id="KW-0598">Phosphotransferase system</keyword>
<evidence type="ECO:0000259" key="15">
    <source>
        <dbReference type="PROSITE" id="PS51350"/>
    </source>
</evidence>
<dbReference type="EC" id="2.7.3.9" evidence="5"/>
<dbReference type="Gene3D" id="3.50.30.10">
    <property type="entry name" value="Phosphohistidine domain"/>
    <property type="match status" value="1"/>
</dbReference>
<dbReference type="SUPFAM" id="SSF55594">
    <property type="entry name" value="HPr-like"/>
    <property type="match status" value="1"/>
</dbReference>
<evidence type="ECO:0000259" key="14">
    <source>
        <dbReference type="PROSITE" id="PS51093"/>
    </source>
</evidence>
<feature type="domain" description="PTS EIIA type-1" evidence="14">
    <location>
        <begin position="22"/>
        <end position="126"/>
    </location>
</feature>
<dbReference type="EMBL" id="BNAQ01000001">
    <property type="protein sequence ID" value="GHH10559.1"/>
    <property type="molecule type" value="Genomic_DNA"/>
</dbReference>
<evidence type="ECO:0000256" key="5">
    <source>
        <dbReference type="ARBA" id="ARBA00012232"/>
    </source>
</evidence>
<gene>
    <name evidence="16" type="ORF">GCM10008023_08470</name>
</gene>
<dbReference type="PROSITE" id="PS51093">
    <property type="entry name" value="PTS_EIIA_TYPE_1"/>
    <property type="match status" value="1"/>
</dbReference>
<comment type="caution">
    <text evidence="16">The sequence shown here is derived from an EMBL/GenBank/DDBJ whole genome shotgun (WGS) entry which is preliminary data.</text>
</comment>
<dbReference type="PROSITE" id="PS00371">
    <property type="entry name" value="PTS_EIIA_TYPE_1_HIS"/>
    <property type="match status" value="1"/>
</dbReference>
<dbReference type="InterPro" id="IPR008279">
    <property type="entry name" value="PEP-util_enz_mobile_dom"/>
</dbReference>
<sequence length="831" mass="84725">MAPILLFAPLQGWVTALEDVPDAVFAGRMLGDGIAIDPTGTCLFAPCAGRIVGLQATHHAVTLEADNGAQIMIHLGIDTVALGGRGFTARVAVGDVVAAGDPLIDFDLDLLVREARAVVTPILLVEGVGITVERTADVGLIEVGAPLMTLSGGLGETLATDATGPTETRLLQIALPHGIHARPAGRIAMLARSFTATITLEKDGQGAPATSPTALLALAIGRGDTVRLIASGQDSLAALDALVGLIESGMEEPVAAPTAPAAVMPRDVPDGALAGVTAAPGIAIGTVRHHRAVDREVALEGNGIAAEETAFRAAHAALTGELAERSVAASGAARAILDAHAALLGDPALLDATHAGIARGESAGHAWRNAIRPQADALRGGGDARLAERADDLLDLERQVLARLAGAESGTVEYPAGTILLADDLMPSDFLAAGAGLAGLCIAKGGPTSHVAILAAATGVPALVAIGSALQGVAEGTRVILDASAGLLHTAPSAEQFAEAERAQAVAATRRADALARAHTLCHTADGARIEVVANLGHRAEAAPAVANGAEGCGLLRTEFLFLERATPPSVAEQTAEYQAIADALDGRPLIVRLLDIGGDKPAPYLPIAPEENPALGLRGIRVGLAHPDLLEDQLRAILAVRPIGQCRIMLPMVARIEELRAVRAVLDRLRGELAIAEPVALGIMVETPAAAITADLLAREADFLSIGTNDLTQYTLAMDRANPAVASALDGLHPAVLRLIGETCRGGARHARWTGVCGGLASDSLAVPILLGLGVTELSATPGMIPTIKALVAGLTLAACRTHAAQALECTSADHIRALARAFAPQEMPA</sequence>
<keyword evidence="13" id="KW-0460">Magnesium</keyword>
<accession>A0ABQ3LBN3</accession>
<name>A0ABQ3LBN3_9SPHN</name>
<keyword evidence="11" id="KW-0479">Metal-binding</keyword>
<dbReference type="Gene3D" id="3.30.1340.10">
    <property type="entry name" value="HPr-like"/>
    <property type="match status" value="1"/>
</dbReference>
<dbReference type="InterPro" id="IPR006318">
    <property type="entry name" value="PTS_EI-like"/>
</dbReference>
<dbReference type="InterPro" id="IPR000121">
    <property type="entry name" value="PEP_util_C"/>
</dbReference>
<dbReference type="Pfam" id="PF05524">
    <property type="entry name" value="PEP-utilisers_N"/>
    <property type="match status" value="1"/>
</dbReference>
<dbReference type="InterPro" id="IPR050499">
    <property type="entry name" value="PEP-utilizing_PTS_enzyme"/>
</dbReference>
<dbReference type="Proteomes" id="UP000652430">
    <property type="component" value="Unassembled WGS sequence"/>
</dbReference>
<dbReference type="InterPro" id="IPR011055">
    <property type="entry name" value="Dup_hybrid_motif"/>
</dbReference>